<keyword evidence="2" id="KW-0378">Hydrolase</keyword>
<keyword evidence="2" id="KW-0255">Endonuclease</keyword>
<dbReference type="AlphaFoldDB" id="A0A968GGK0"/>
<sequence>MANKRRKQARKKASPAPLFLVIILILGAALYYIDPSFLQDLELFPEQPSTLAPPSSSVVNPDGQEVEELSSRNQALAGKVHEKTGVPYERVVTMGPNGHYIAIVVPQFDYFFSVTLPQDLFLASDSKQFAYANSQLKSAVEKSVDLQKKFSADQLAQIRAGKRPKGYTWHHDAPLGLLLLVDSDLHAKSAHTGGRSIWGGGGDYR</sequence>
<dbReference type="GO" id="GO:0004519">
    <property type="term" value="F:endonuclease activity"/>
    <property type="evidence" value="ECO:0007669"/>
    <property type="project" value="UniProtKB-KW"/>
</dbReference>
<feature type="transmembrane region" description="Helical" evidence="1">
    <location>
        <begin position="12"/>
        <end position="33"/>
    </location>
</feature>
<gene>
    <name evidence="2" type="ORF">HCT48_08015</name>
</gene>
<proteinExistence type="predicted"/>
<dbReference type="RefSeq" id="WP_167696425.1">
    <property type="nucleotide sequence ID" value="NZ_CP118182.1"/>
</dbReference>
<organism evidence="2 3">
    <name type="scientific">Entomospira culicis</name>
    <dbReference type="NCBI Taxonomy" id="2719989"/>
    <lineage>
        <taxon>Bacteria</taxon>
        <taxon>Pseudomonadati</taxon>
        <taxon>Spirochaetota</taxon>
        <taxon>Spirochaetia</taxon>
        <taxon>Spirochaetales</taxon>
        <taxon>Spirochaetaceae</taxon>
        <taxon>Entomospira</taxon>
    </lineage>
</organism>
<reference evidence="2" key="1">
    <citation type="submission" date="2020-03" db="EMBL/GenBank/DDBJ databases">
        <title>Spirochaetal bacteria isolated from arthropods constitute a novel genus Entomospira genus novum within the order Spirochaetales.</title>
        <authorList>
            <person name="Grana-Miraglia L."/>
            <person name="Sikutova S."/>
            <person name="Fingerle V."/>
            <person name="Sing A."/>
            <person name="Castillo-Ramirez S."/>
            <person name="Margos G."/>
            <person name="Rudolf I."/>
        </authorList>
    </citation>
    <scope>NUCLEOTIDE SEQUENCE</scope>
    <source>
        <strain evidence="2">BR149</strain>
    </source>
</reference>
<keyword evidence="2" id="KW-0540">Nuclease</keyword>
<protein>
    <submittedName>
        <fullName evidence="2">HNH endonuclease</fullName>
    </submittedName>
</protein>
<dbReference type="Pfam" id="PF12639">
    <property type="entry name" value="Colicin-DNase"/>
    <property type="match status" value="1"/>
</dbReference>
<keyword evidence="1" id="KW-0472">Membrane</keyword>
<dbReference type="Proteomes" id="UP000778951">
    <property type="component" value="Unassembled WGS sequence"/>
</dbReference>
<evidence type="ECO:0000313" key="3">
    <source>
        <dbReference type="Proteomes" id="UP000778951"/>
    </source>
</evidence>
<keyword evidence="3" id="KW-1185">Reference proteome</keyword>
<dbReference type="EMBL" id="JAATLM010000002">
    <property type="protein sequence ID" value="NIZ70151.1"/>
    <property type="molecule type" value="Genomic_DNA"/>
</dbReference>
<keyword evidence="1" id="KW-0812">Transmembrane</keyword>
<comment type="caution">
    <text evidence="2">The sequence shown here is derived from an EMBL/GenBank/DDBJ whole genome shotgun (WGS) entry which is preliminary data.</text>
</comment>
<keyword evidence="1" id="KW-1133">Transmembrane helix</keyword>
<evidence type="ECO:0000256" key="1">
    <source>
        <dbReference type="SAM" id="Phobius"/>
    </source>
</evidence>
<evidence type="ECO:0000313" key="2">
    <source>
        <dbReference type="EMBL" id="NIZ70151.1"/>
    </source>
</evidence>
<accession>A0A968GGK0</accession>
<name>A0A968GGK0_9SPIO</name>